<sequence>MKTAIVVDDDHDIVDVFSDILEM</sequence>
<name>A0A087RNE2_9ARCH</name>
<evidence type="ECO:0000313" key="1">
    <source>
        <dbReference type="EMBL" id="KFM14996.1"/>
    </source>
</evidence>
<reference evidence="1 2" key="1">
    <citation type="submission" date="2014-06" db="EMBL/GenBank/DDBJ databases">
        <authorList>
            <person name="Ngugi D.K."/>
            <person name="Blom J."/>
            <person name="Alam I."/>
            <person name="Rashid M."/>
            <person name="Baalawi W."/>
            <person name="Zhang G."/>
            <person name="Hikmawan T."/>
            <person name="Guan Y."/>
            <person name="Antunes A."/>
            <person name="Siam R."/>
            <person name="El-Dorry H."/>
            <person name="Bajic V."/>
            <person name="Stingl U."/>
        </authorList>
    </citation>
    <scope>NUCLEOTIDE SEQUENCE [LARGE SCALE GENOMIC DNA]</scope>
    <source>
        <strain evidence="1">SCGC AAA799-P11</strain>
    </source>
</reference>
<dbReference type="EMBL" id="JOSZ01000097">
    <property type="protein sequence ID" value="KFM14996.1"/>
    <property type="molecule type" value="Genomic_DNA"/>
</dbReference>
<feature type="non-terminal residue" evidence="1">
    <location>
        <position position="23"/>
    </location>
</feature>
<gene>
    <name evidence="1" type="ORF">AAA799P11_01518</name>
</gene>
<organism evidence="1 2">
    <name type="scientific">Marine Group I thaumarchaeote SCGC AAA799-P11</name>
    <dbReference type="NCBI Taxonomy" id="1502295"/>
    <lineage>
        <taxon>Archaea</taxon>
        <taxon>Nitrososphaerota</taxon>
        <taxon>Marine Group I</taxon>
    </lineage>
</organism>
<dbReference type="Proteomes" id="UP000029387">
    <property type="component" value="Unassembled WGS sequence"/>
</dbReference>
<protein>
    <submittedName>
        <fullName evidence="1">Uncharacterized protein</fullName>
    </submittedName>
</protein>
<proteinExistence type="predicted"/>
<accession>A0A087RNE2</accession>
<keyword evidence="2" id="KW-1185">Reference proteome</keyword>
<comment type="caution">
    <text evidence="1">The sequence shown here is derived from an EMBL/GenBank/DDBJ whole genome shotgun (WGS) entry which is preliminary data.</text>
</comment>
<evidence type="ECO:0000313" key="2">
    <source>
        <dbReference type="Proteomes" id="UP000029387"/>
    </source>
</evidence>
<dbReference type="AlphaFoldDB" id="A0A087RNE2"/>